<dbReference type="Gene3D" id="3.30.300.20">
    <property type="match status" value="1"/>
</dbReference>
<evidence type="ECO:0000256" key="2">
    <source>
        <dbReference type="HAMAP-Rule" id="MF_00003"/>
    </source>
</evidence>
<dbReference type="InterPro" id="IPR000238">
    <property type="entry name" value="RbfA"/>
</dbReference>
<dbReference type="PROSITE" id="PS01319">
    <property type="entry name" value="RBFA"/>
    <property type="match status" value="1"/>
</dbReference>
<keyword evidence="2" id="KW-0963">Cytoplasm</keyword>
<dbReference type="EMBL" id="CAACVJ010000401">
    <property type="protein sequence ID" value="VEP16521.1"/>
    <property type="molecule type" value="Genomic_DNA"/>
</dbReference>
<proteinExistence type="inferred from homology"/>
<dbReference type="Pfam" id="PF02033">
    <property type="entry name" value="RBFA"/>
    <property type="match status" value="1"/>
</dbReference>
<dbReference type="InterPro" id="IPR023799">
    <property type="entry name" value="RbfA_dom_sf"/>
</dbReference>
<dbReference type="Proteomes" id="UP000320055">
    <property type="component" value="Unassembled WGS sequence"/>
</dbReference>
<dbReference type="InterPro" id="IPR015946">
    <property type="entry name" value="KH_dom-like_a/b"/>
</dbReference>
<organism evidence="3 4">
    <name type="scientific">Hyella patelloides LEGE 07179</name>
    <dbReference type="NCBI Taxonomy" id="945734"/>
    <lineage>
        <taxon>Bacteria</taxon>
        <taxon>Bacillati</taxon>
        <taxon>Cyanobacteriota</taxon>
        <taxon>Cyanophyceae</taxon>
        <taxon>Pleurocapsales</taxon>
        <taxon>Hyellaceae</taxon>
        <taxon>Hyella</taxon>
    </lineage>
</organism>
<protein>
    <recommendedName>
        <fullName evidence="2">Ribosome-binding factor A</fullName>
    </recommendedName>
</protein>
<dbReference type="GO" id="GO:0005829">
    <property type="term" value="C:cytosol"/>
    <property type="evidence" value="ECO:0007669"/>
    <property type="project" value="TreeGrafter"/>
</dbReference>
<evidence type="ECO:0000256" key="1">
    <source>
        <dbReference type="ARBA" id="ARBA00022517"/>
    </source>
</evidence>
<dbReference type="SUPFAM" id="SSF89919">
    <property type="entry name" value="Ribosome-binding factor A, RbfA"/>
    <property type="match status" value="1"/>
</dbReference>
<comment type="subcellular location">
    <subcellularLocation>
        <location evidence="2">Cytoplasm</location>
    </subcellularLocation>
</comment>
<dbReference type="NCBIfam" id="TIGR00082">
    <property type="entry name" value="rbfA"/>
    <property type="match status" value="1"/>
</dbReference>
<dbReference type="GO" id="GO:0030490">
    <property type="term" value="P:maturation of SSU-rRNA"/>
    <property type="evidence" value="ECO:0007669"/>
    <property type="project" value="UniProtKB-UniRule"/>
</dbReference>
<evidence type="ECO:0000313" key="4">
    <source>
        <dbReference type="Proteomes" id="UP000320055"/>
    </source>
</evidence>
<dbReference type="AlphaFoldDB" id="A0A563VYL6"/>
<dbReference type="PANTHER" id="PTHR33515:SF1">
    <property type="entry name" value="RIBOSOME-BINDING FACTOR A, CHLOROPLASTIC-RELATED"/>
    <property type="match status" value="1"/>
</dbReference>
<evidence type="ECO:0000313" key="3">
    <source>
        <dbReference type="EMBL" id="VEP16521.1"/>
    </source>
</evidence>
<dbReference type="OrthoDB" id="307788at2"/>
<dbReference type="RefSeq" id="WP_144866307.1">
    <property type="nucleotide sequence ID" value="NZ_LR213806.1"/>
</dbReference>
<comment type="function">
    <text evidence="2">One of several proteins that assist in the late maturation steps of the functional core of the 30S ribosomal subunit. Associates with free 30S ribosomal subunits (but not with 30S subunits that are part of 70S ribosomes or polysomes). Required for efficient processing of 16S rRNA. May interact with the 5'-terminal helix region of 16S rRNA.</text>
</comment>
<sequence>MANSRRVSRVSSLIKREVSQMLLNGIKDDRVGAGMVSITDIDLSGDLQHATIFVSIYGTEEAKEETMEGLKASEGFVRKELGHRIRLRRSPEITFLEDSSLERGDKMVHLLNQISQERESKG</sequence>
<accession>A0A563VYL6</accession>
<keyword evidence="4" id="KW-1185">Reference proteome</keyword>
<dbReference type="InterPro" id="IPR020053">
    <property type="entry name" value="Ribosome-bd_factorA_CS"/>
</dbReference>
<comment type="subunit">
    <text evidence="2">Monomer. Binds 30S ribosomal subunits, but not 50S ribosomal subunits or 70S ribosomes.</text>
</comment>
<comment type="similarity">
    <text evidence="2">Belongs to the RbfA family.</text>
</comment>
<dbReference type="GO" id="GO:0043024">
    <property type="term" value="F:ribosomal small subunit binding"/>
    <property type="evidence" value="ECO:0007669"/>
    <property type="project" value="TreeGrafter"/>
</dbReference>
<name>A0A563VYL6_9CYAN</name>
<keyword evidence="1 2" id="KW-0690">Ribosome biogenesis</keyword>
<dbReference type="HAMAP" id="MF_00003">
    <property type="entry name" value="RbfA"/>
    <property type="match status" value="1"/>
</dbReference>
<reference evidence="3 4" key="1">
    <citation type="submission" date="2019-01" db="EMBL/GenBank/DDBJ databases">
        <authorList>
            <person name="Brito A."/>
        </authorList>
    </citation>
    <scope>NUCLEOTIDE SEQUENCE [LARGE SCALE GENOMIC DNA]</scope>
    <source>
        <strain evidence="3">1</strain>
    </source>
</reference>
<gene>
    <name evidence="2 3" type="primary">rbfA</name>
    <name evidence="3" type="ORF">H1P_460015</name>
</gene>
<dbReference type="PANTHER" id="PTHR33515">
    <property type="entry name" value="RIBOSOME-BINDING FACTOR A, CHLOROPLASTIC-RELATED"/>
    <property type="match status" value="1"/>
</dbReference>